<comment type="caution">
    <text evidence="1">The sequence shown here is derived from an EMBL/GenBank/DDBJ whole genome shotgun (WGS) entry which is preliminary data.</text>
</comment>
<protein>
    <submittedName>
        <fullName evidence="1">Uncharacterized protein</fullName>
    </submittedName>
</protein>
<dbReference type="EMBL" id="JAMQOQ010000003">
    <property type="protein sequence ID" value="MDS0295339.1"/>
    <property type="molecule type" value="Genomic_DNA"/>
</dbReference>
<gene>
    <name evidence="1" type="ORF">NDI79_14280</name>
</gene>
<proteinExistence type="predicted"/>
<evidence type="ECO:0000313" key="1">
    <source>
        <dbReference type="EMBL" id="MDS0295339.1"/>
    </source>
</evidence>
<name>A0ABU2G4W4_9EURY</name>
<accession>A0ABU2G4W4</accession>
<reference evidence="1 2" key="1">
    <citation type="submission" date="2022-06" db="EMBL/GenBank/DDBJ databases">
        <title>Halogeometricum sp. a new haloarchaeum isolate from saline soil.</title>
        <authorList>
            <person name="Strakova D."/>
            <person name="Galisteo C."/>
            <person name="Sanchez-Porro C."/>
            <person name="Ventosa A."/>
        </authorList>
    </citation>
    <scope>NUCLEOTIDE SEQUENCE [LARGE SCALE GENOMIC DNA]</scope>
    <source>
        <strain evidence="2">S3BR25-2</strain>
    </source>
</reference>
<keyword evidence="2" id="KW-1185">Reference proteome</keyword>
<dbReference type="Proteomes" id="UP001254813">
    <property type="component" value="Unassembled WGS sequence"/>
</dbReference>
<sequence>MAATESGHESTESYVFDQLRASIGLKGEGTVAVTGTDVLVKQVEALVTNPRWPHGSAADVVQAALGWVVLP</sequence>
<organism evidence="1 2">
    <name type="scientific">Halogeometricum luteum</name>
    <dbReference type="NCBI Taxonomy" id="2950537"/>
    <lineage>
        <taxon>Archaea</taxon>
        <taxon>Methanobacteriati</taxon>
        <taxon>Methanobacteriota</taxon>
        <taxon>Stenosarchaea group</taxon>
        <taxon>Halobacteria</taxon>
        <taxon>Halobacteriales</taxon>
        <taxon>Haloferacaceae</taxon>
        <taxon>Halogeometricum</taxon>
    </lineage>
</organism>
<evidence type="ECO:0000313" key="2">
    <source>
        <dbReference type="Proteomes" id="UP001254813"/>
    </source>
</evidence>
<dbReference type="RefSeq" id="WP_310929217.1">
    <property type="nucleotide sequence ID" value="NZ_JAMQOQ010000003.1"/>
</dbReference>